<dbReference type="OrthoDB" id="2123594at2759"/>
<dbReference type="PANTHER" id="PTHR21490:SF0">
    <property type="entry name" value="ENKURIN"/>
    <property type="match status" value="1"/>
</dbReference>
<proteinExistence type="predicted"/>
<evidence type="ECO:0000256" key="3">
    <source>
        <dbReference type="ARBA" id="ARBA00022490"/>
    </source>
</evidence>
<dbReference type="PANTHER" id="PTHR21490">
    <property type="entry name" value="ENKURIN-RELATED"/>
    <property type="match status" value="1"/>
</dbReference>
<keyword evidence="4" id="KW-0206">Cytoskeleton</keyword>
<dbReference type="GO" id="GO:0005856">
    <property type="term" value="C:cytoskeleton"/>
    <property type="evidence" value="ECO:0007669"/>
    <property type="project" value="UniProtKB-SubCell"/>
</dbReference>
<dbReference type="Proteomes" id="UP000187209">
    <property type="component" value="Unassembled WGS sequence"/>
</dbReference>
<keyword evidence="5" id="KW-0966">Cell projection</keyword>
<gene>
    <name evidence="9" type="ORF">SteCoe_1755</name>
    <name evidence="8" type="ORF">SteCoe_26903</name>
</gene>
<dbReference type="InterPro" id="IPR052102">
    <property type="entry name" value="Enkurin_domain-protein"/>
</dbReference>
<evidence type="ECO:0000256" key="2">
    <source>
        <dbReference type="ARBA" id="ARBA00004245"/>
    </source>
</evidence>
<evidence type="ECO:0000313" key="8">
    <source>
        <dbReference type="EMBL" id="OMJ74213.1"/>
    </source>
</evidence>
<organism evidence="8 10">
    <name type="scientific">Stentor coeruleus</name>
    <dbReference type="NCBI Taxonomy" id="5963"/>
    <lineage>
        <taxon>Eukaryota</taxon>
        <taxon>Sar</taxon>
        <taxon>Alveolata</taxon>
        <taxon>Ciliophora</taxon>
        <taxon>Postciliodesmatophora</taxon>
        <taxon>Heterotrichea</taxon>
        <taxon>Heterotrichida</taxon>
        <taxon>Stentoridae</taxon>
        <taxon>Stentor</taxon>
    </lineage>
</organism>
<dbReference type="InterPro" id="IPR027012">
    <property type="entry name" value="Enkurin_dom"/>
</dbReference>
<reference evidence="8 10" key="1">
    <citation type="submission" date="2016-11" db="EMBL/GenBank/DDBJ databases">
        <title>The macronuclear genome of Stentor coeruleus: a giant cell with tiny introns.</title>
        <authorList>
            <person name="Slabodnick M."/>
            <person name="Ruby J.G."/>
            <person name="Reiff S.B."/>
            <person name="Swart E.C."/>
            <person name="Gosai S."/>
            <person name="Prabakaran S."/>
            <person name="Witkowska E."/>
            <person name="Larue G.E."/>
            <person name="Fisher S."/>
            <person name="Freeman R.M."/>
            <person name="Gunawardena J."/>
            <person name="Chu W."/>
            <person name="Stover N.A."/>
            <person name="Gregory B.D."/>
            <person name="Nowacki M."/>
            <person name="Derisi J."/>
            <person name="Roy S.W."/>
            <person name="Marshall W.F."/>
            <person name="Sood P."/>
        </authorList>
    </citation>
    <scope>NUCLEOTIDE SEQUENCE [LARGE SCALE GENOMIC DNA]</scope>
    <source>
        <strain evidence="8">WM001</strain>
    </source>
</reference>
<accession>A0A1R2BBM9</accession>
<feature type="coiled-coil region" evidence="6">
    <location>
        <begin position="163"/>
        <end position="197"/>
    </location>
</feature>
<evidence type="ECO:0000313" key="10">
    <source>
        <dbReference type="Proteomes" id="UP000187209"/>
    </source>
</evidence>
<dbReference type="EMBL" id="MPUH01000019">
    <property type="protein sequence ID" value="OMJ94898.1"/>
    <property type="molecule type" value="Genomic_DNA"/>
</dbReference>
<dbReference type="GO" id="GO:0005516">
    <property type="term" value="F:calmodulin binding"/>
    <property type="evidence" value="ECO:0007669"/>
    <property type="project" value="TreeGrafter"/>
</dbReference>
<evidence type="ECO:0000256" key="1">
    <source>
        <dbReference type="ARBA" id="ARBA00004138"/>
    </source>
</evidence>
<keyword evidence="3" id="KW-0963">Cytoplasm</keyword>
<name>A0A1R2BBM9_9CILI</name>
<comment type="subcellular location">
    <subcellularLocation>
        <location evidence="1">Cell projection</location>
        <location evidence="1">Cilium</location>
    </subcellularLocation>
    <subcellularLocation>
        <location evidence="2">Cytoplasm</location>
        <location evidence="2">Cytoskeleton</location>
    </subcellularLocation>
</comment>
<dbReference type="PROSITE" id="PS51665">
    <property type="entry name" value="ENKURIN"/>
    <property type="match status" value="1"/>
</dbReference>
<evidence type="ECO:0000256" key="6">
    <source>
        <dbReference type="SAM" id="Coils"/>
    </source>
</evidence>
<dbReference type="GO" id="GO:0005929">
    <property type="term" value="C:cilium"/>
    <property type="evidence" value="ECO:0007669"/>
    <property type="project" value="UniProtKB-SubCell"/>
</dbReference>
<feature type="domain" description="Enkurin" evidence="7">
    <location>
        <begin position="167"/>
        <end position="261"/>
    </location>
</feature>
<dbReference type="AlphaFoldDB" id="A0A1R2BBM9"/>
<evidence type="ECO:0000256" key="4">
    <source>
        <dbReference type="ARBA" id="ARBA00023212"/>
    </source>
</evidence>
<evidence type="ECO:0000259" key="7">
    <source>
        <dbReference type="PROSITE" id="PS51665"/>
    </source>
</evidence>
<sequence>MEEESIYNLIPKEYVPPPKPKMYKSKYPPSAPPTYSTFGLATTSKVCSNMAGDYTNFDGAHAYKAQSAHFGKPIGAVKPTPTSFIKKGAGTMILSDPKKFNYKTTEIKPPVPKKDEAPIHGLKTDKNFIVSNAVEIILKPAKRIPEENDPLKKKNYGKVPEYLEKIKNNIEEEYTTLRQLKEEQQAEEEKMKYLMSTEEIVELKEGLKKKWEAVNKEYQMITHIRKPDTQGLKRRKENCERELAQIEKDMALLDKPFVFVDTTA</sequence>
<evidence type="ECO:0000256" key="5">
    <source>
        <dbReference type="ARBA" id="ARBA00023273"/>
    </source>
</evidence>
<dbReference type="Pfam" id="PF13864">
    <property type="entry name" value="Enkurin"/>
    <property type="match status" value="1"/>
</dbReference>
<evidence type="ECO:0000313" key="9">
    <source>
        <dbReference type="EMBL" id="OMJ94898.1"/>
    </source>
</evidence>
<keyword evidence="10" id="KW-1185">Reference proteome</keyword>
<comment type="caution">
    <text evidence="8">The sequence shown here is derived from an EMBL/GenBank/DDBJ whole genome shotgun (WGS) entry which is preliminary data.</text>
</comment>
<protein>
    <recommendedName>
        <fullName evidence="7">Enkurin domain-containing protein</fullName>
    </recommendedName>
</protein>
<keyword evidence="6" id="KW-0175">Coiled coil</keyword>
<dbReference type="EMBL" id="MPUH01000766">
    <property type="protein sequence ID" value="OMJ74213.1"/>
    <property type="molecule type" value="Genomic_DNA"/>
</dbReference>